<evidence type="ECO:0000256" key="11">
    <source>
        <dbReference type="ARBA" id="ARBA00029774"/>
    </source>
</evidence>
<evidence type="ECO:0000259" key="15">
    <source>
        <dbReference type="PROSITE" id="PS51163"/>
    </source>
</evidence>
<evidence type="ECO:0000256" key="14">
    <source>
        <dbReference type="PIRSR" id="PIRSR004930-1"/>
    </source>
</evidence>
<feature type="binding site" evidence="14">
    <location>
        <position position="145"/>
    </location>
    <ligand>
        <name>L-threonine</name>
        <dbReference type="ChEBI" id="CHEBI:57926"/>
    </ligand>
</feature>
<dbReference type="Gene3D" id="3.40.50.11030">
    <property type="entry name" value="Threonylcarbamoyl-AMP synthase, C-terminal domain"/>
    <property type="match status" value="1"/>
</dbReference>
<evidence type="ECO:0000256" key="12">
    <source>
        <dbReference type="ARBA" id="ARBA00048366"/>
    </source>
</evidence>
<keyword evidence="6 13" id="KW-0808">Transferase</keyword>
<evidence type="ECO:0000256" key="3">
    <source>
        <dbReference type="ARBA" id="ARBA00012584"/>
    </source>
</evidence>
<dbReference type="InterPro" id="IPR006070">
    <property type="entry name" value="Sua5-like_dom"/>
</dbReference>
<dbReference type="InterPro" id="IPR005145">
    <property type="entry name" value="Sua5_C"/>
</dbReference>
<keyword evidence="10 13" id="KW-0067">ATP-binding</keyword>
<keyword evidence="8 13" id="KW-0548">Nucleotidyltransferase</keyword>
<dbReference type="Pfam" id="PF01300">
    <property type="entry name" value="Sua5_yciO_yrdC"/>
    <property type="match status" value="1"/>
</dbReference>
<dbReference type="GO" id="GO:0006450">
    <property type="term" value="P:regulation of translational fidelity"/>
    <property type="evidence" value="ECO:0007669"/>
    <property type="project" value="TreeGrafter"/>
</dbReference>
<dbReference type="GO" id="GO:0005524">
    <property type="term" value="F:ATP binding"/>
    <property type="evidence" value="ECO:0007669"/>
    <property type="project" value="UniProtKB-UniRule"/>
</dbReference>
<dbReference type="EMBL" id="FRBW01000001">
    <property type="protein sequence ID" value="SHL51273.1"/>
    <property type="molecule type" value="Genomic_DNA"/>
</dbReference>
<reference evidence="16 17" key="1">
    <citation type="submission" date="2016-11" db="EMBL/GenBank/DDBJ databases">
        <authorList>
            <person name="Jaros S."/>
            <person name="Januszkiewicz K."/>
            <person name="Wedrychowicz H."/>
        </authorList>
    </citation>
    <scope>NUCLEOTIDE SEQUENCE [LARGE SCALE GENOMIC DNA]</scope>
    <source>
        <strain evidence="16 17">DSM 22153</strain>
    </source>
</reference>
<dbReference type="GO" id="GO:0000049">
    <property type="term" value="F:tRNA binding"/>
    <property type="evidence" value="ECO:0007669"/>
    <property type="project" value="TreeGrafter"/>
</dbReference>
<comment type="subcellular location">
    <subcellularLocation>
        <location evidence="1 13">Cytoplasm</location>
    </subcellularLocation>
</comment>
<feature type="binding site" evidence="14">
    <location>
        <position position="199"/>
    </location>
    <ligand>
        <name>ATP</name>
        <dbReference type="ChEBI" id="CHEBI:30616"/>
    </ligand>
</feature>
<dbReference type="Proteomes" id="UP000186002">
    <property type="component" value="Unassembled WGS sequence"/>
</dbReference>
<feature type="domain" description="YrdC-like" evidence="15">
    <location>
        <begin position="16"/>
        <end position="203"/>
    </location>
</feature>
<dbReference type="Gene3D" id="3.90.870.10">
    <property type="entry name" value="DHBP synthase"/>
    <property type="match status" value="1"/>
</dbReference>
<evidence type="ECO:0000256" key="1">
    <source>
        <dbReference type="ARBA" id="ARBA00004496"/>
    </source>
</evidence>
<sequence>MRRWIIDLSQENWREAPEAADVCEALTDGQLAAIPTETVYGLAADATNGQACARIFSAKGRPQFNPLISHVESVDAALKHGSFNEDAMKLAEAFWPGPLTLVVPKHPDSPISDLATAGLQSVALRVPSGPVMRFLAERTGRPLAAPSANVSGRVSTTTADAVEADLGSALSFIVDAGPCQIGIESTIVALTDETPRLLRPGGVPREALEAVLGRPLAAPTGQATRQDAPQAPGMLTSHYAPAAAVRLNAQDVRAGEAYLAFGPSPLKGAEDAAATFNLSETSDLTEAAAHLFAAMRHLDSFGATTICVQSIPETGLGEAINDRLRRAAAPRTVGH</sequence>
<proteinExistence type="inferred from homology"/>
<dbReference type="PANTHER" id="PTHR17490:SF16">
    <property type="entry name" value="THREONYLCARBAMOYL-AMP SYNTHASE"/>
    <property type="match status" value="1"/>
</dbReference>
<comment type="similarity">
    <text evidence="2 13">Belongs to the SUA5 family.</text>
</comment>
<feature type="binding site" evidence="14">
    <location>
        <position position="155"/>
    </location>
    <ligand>
        <name>ATP</name>
        <dbReference type="ChEBI" id="CHEBI:30616"/>
    </ligand>
</feature>
<evidence type="ECO:0000256" key="5">
    <source>
        <dbReference type="ARBA" id="ARBA00022490"/>
    </source>
</evidence>
<feature type="binding site" evidence="14">
    <location>
        <position position="38"/>
    </location>
    <ligand>
        <name>L-threonine</name>
        <dbReference type="ChEBI" id="CHEBI:57926"/>
    </ligand>
</feature>
<dbReference type="PANTHER" id="PTHR17490">
    <property type="entry name" value="SUA5"/>
    <property type="match status" value="1"/>
</dbReference>
<evidence type="ECO:0000256" key="7">
    <source>
        <dbReference type="ARBA" id="ARBA00022694"/>
    </source>
</evidence>
<comment type="function">
    <text evidence="13">Required for the formation of a threonylcarbamoyl group on adenosine at position 37 (t(6)A37) in tRNAs that read codons beginning with adenine.</text>
</comment>
<dbReference type="NCBIfam" id="TIGR00057">
    <property type="entry name" value="L-threonylcarbamoyladenylate synthase"/>
    <property type="match status" value="1"/>
</dbReference>
<evidence type="ECO:0000313" key="16">
    <source>
        <dbReference type="EMBL" id="SHL51273.1"/>
    </source>
</evidence>
<dbReference type="RefSeq" id="WP_073010852.1">
    <property type="nucleotide sequence ID" value="NZ_FRBW01000001.1"/>
</dbReference>
<evidence type="ECO:0000256" key="6">
    <source>
        <dbReference type="ARBA" id="ARBA00022679"/>
    </source>
</evidence>
<comment type="catalytic activity">
    <reaction evidence="12 13">
        <text>L-threonine + hydrogencarbonate + ATP = L-threonylcarbamoyladenylate + diphosphate + H2O</text>
        <dbReference type="Rhea" id="RHEA:36407"/>
        <dbReference type="ChEBI" id="CHEBI:15377"/>
        <dbReference type="ChEBI" id="CHEBI:17544"/>
        <dbReference type="ChEBI" id="CHEBI:30616"/>
        <dbReference type="ChEBI" id="CHEBI:33019"/>
        <dbReference type="ChEBI" id="CHEBI:57926"/>
        <dbReference type="ChEBI" id="CHEBI:73682"/>
        <dbReference type="EC" id="2.7.7.87"/>
    </reaction>
</comment>
<dbReference type="InterPro" id="IPR017945">
    <property type="entry name" value="DHBP_synth_RibB-like_a/b_dom"/>
</dbReference>
<evidence type="ECO:0000313" key="17">
    <source>
        <dbReference type="Proteomes" id="UP000186002"/>
    </source>
</evidence>
<name>A0A1M7B8J7_9HYPH</name>
<evidence type="ECO:0000256" key="8">
    <source>
        <dbReference type="ARBA" id="ARBA00022695"/>
    </source>
</evidence>
<dbReference type="SUPFAM" id="SSF55821">
    <property type="entry name" value="YrdC/RibB"/>
    <property type="match status" value="1"/>
</dbReference>
<feature type="binding site" evidence="14">
    <location>
        <position position="147"/>
    </location>
    <ligand>
        <name>ATP</name>
        <dbReference type="ChEBI" id="CHEBI:30616"/>
    </ligand>
</feature>
<evidence type="ECO:0000256" key="10">
    <source>
        <dbReference type="ARBA" id="ARBA00022840"/>
    </source>
</evidence>
<gene>
    <name evidence="16" type="ORF">SAMN05444272_0757</name>
</gene>
<dbReference type="GO" id="GO:0061710">
    <property type="term" value="F:L-threonylcarbamoyladenylate synthase"/>
    <property type="evidence" value="ECO:0007669"/>
    <property type="project" value="UniProtKB-EC"/>
</dbReference>
<keyword evidence="9 13" id="KW-0547">Nucleotide-binding</keyword>
<dbReference type="STRING" id="735517.SAMN05444272_0757"/>
<evidence type="ECO:0000256" key="9">
    <source>
        <dbReference type="ARBA" id="ARBA00022741"/>
    </source>
</evidence>
<feature type="binding site" evidence="14">
    <location>
        <position position="185"/>
    </location>
    <ligand>
        <name>L-threonine</name>
        <dbReference type="ChEBI" id="CHEBI:57926"/>
    </ligand>
</feature>
<evidence type="ECO:0000256" key="13">
    <source>
        <dbReference type="PIRNR" id="PIRNR004930"/>
    </source>
</evidence>
<evidence type="ECO:0000256" key="4">
    <source>
        <dbReference type="ARBA" id="ARBA00015492"/>
    </source>
</evidence>
<dbReference type="InterPro" id="IPR038385">
    <property type="entry name" value="Sua5/YwlC_C"/>
</dbReference>
<dbReference type="PIRSF" id="PIRSF004930">
    <property type="entry name" value="Tln_factor_SUA5"/>
    <property type="match status" value="1"/>
</dbReference>
<keyword evidence="17" id="KW-1185">Reference proteome</keyword>
<dbReference type="GO" id="GO:0005737">
    <property type="term" value="C:cytoplasm"/>
    <property type="evidence" value="ECO:0007669"/>
    <property type="project" value="UniProtKB-SubCell"/>
</dbReference>
<feature type="binding site" evidence="14">
    <location>
        <position position="70"/>
    </location>
    <ligand>
        <name>L-threonine</name>
        <dbReference type="ChEBI" id="CHEBI:57926"/>
    </ligand>
</feature>
<dbReference type="OrthoDB" id="9814580at2"/>
<evidence type="ECO:0000256" key="2">
    <source>
        <dbReference type="ARBA" id="ARBA00007663"/>
    </source>
</evidence>
<feature type="binding site" evidence="14">
    <location>
        <position position="65"/>
    </location>
    <ligand>
        <name>ATP</name>
        <dbReference type="ChEBI" id="CHEBI:30616"/>
    </ligand>
</feature>
<feature type="binding site" evidence="14">
    <location>
        <position position="239"/>
    </location>
    <ligand>
        <name>ATP</name>
        <dbReference type="ChEBI" id="CHEBI:30616"/>
    </ligand>
</feature>
<keyword evidence="7 13" id="KW-0819">tRNA processing</keyword>
<dbReference type="GO" id="GO:0008033">
    <property type="term" value="P:tRNA processing"/>
    <property type="evidence" value="ECO:0007669"/>
    <property type="project" value="UniProtKB-KW"/>
</dbReference>
<dbReference type="AlphaFoldDB" id="A0A1M7B8J7"/>
<protein>
    <recommendedName>
        <fullName evidence="4 13">Threonylcarbamoyl-AMP synthase</fullName>
        <shortName evidence="13">TC-AMP synthase</shortName>
        <ecNumber evidence="3 13">2.7.7.87</ecNumber>
    </recommendedName>
    <alternativeName>
        <fullName evidence="11 13">L-threonylcarbamoyladenylate synthase</fullName>
    </alternativeName>
</protein>
<feature type="binding site" evidence="14">
    <location>
        <position position="61"/>
    </location>
    <ligand>
        <name>ATP</name>
        <dbReference type="ChEBI" id="CHEBI:30616"/>
    </ligand>
</feature>
<dbReference type="InterPro" id="IPR010923">
    <property type="entry name" value="T(6)A37_SUA5"/>
</dbReference>
<dbReference type="GO" id="GO:0003725">
    <property type="term" value="F:double-stranded RNA binding"/>
    <property type="evidence" value="ECO:0007669"/>
    <property type="project" value="UniProtKB-UniRule"/>
</dbReference>
<dbReference type="InterPro" id="IPR050156">
    <property type="entry name" value="TC-AMP_synthase_SUA5"/>
</dbReference>
<feature type="binding site" evidence="14">
    <location>
        <position position="125"/>
    </location>
    <ligand>
        <name>L-threonine</name>
        <dbReference type="ChEBI" id="CHEBI:57926"/>
    </ligand>
</feature>
<organism evidence="16 17">
    <name type="scientific">Roseibium suaedae</name>
    <dbReference type="NCBI Taxonomy" id="735517"/>
    <lineage>
        <taxon>Bacteria</taxon>
        <taxon>Pseudomonadati</taxon>
        <taxon>Pseudomonadota</taxon>
        <taxon>Alphaproteobacteria</taxon>
        <taxon>Hyphomicrobiales</taxon>
        <taxon>Stappiaceae</taxon>
        <taxon>Roseibium</taxon>
    </lineage>
</organism>
<dbReference type="PROSITE" id="PS51163">
    <property type="entry name" value="YRDC"/>
    <property type="match status" value="1"/>
</dbReference>
<dbReference type="EC" id="2.7.7.87" evidence="3 13"/>
<keyword evidence="5 13" id="KW-0963">Cytoplasm</keyword>
<dbReference type="Pfam" id="PF03481">
    <property type="entry name" value="Sua5_C"/>
    <property type="match status" value="1"/>
</dbReference>
<accession>A0A1M7B8J7</accession>